<dbReference type="InterPro" id="IPR029060">
    <property type="entry name" value="PIN-like_dom_sf"/>
</dbReference>
<dbReference type="STRING" id="1116472.MGMO_61c00420"/>
<dbReference type="PATRIC" id="fig|1116472.3.peg.1919"/>
<evidence type="ECO:0000259" key="1">
    <source>
        <dbReference type="SMART" id="SM00670"/>
    </source>
</evidence>
<dbReference type="Proteomes" id="UP000017842">
    <property type="component" value="Unassembled WGS sequence"/>
</dbReference>
<dbReference type="NCBIfam" id="TIGR00305">
    <property type="entry name" value="putative toxin-antitoxin system toxin component, PIN family"/>
    <property type="match status" value="1"/>
</dbReference>
<dbReference type="SMART" id="SM00670">
    <property type="entry name" value="PINc"/>
    <property type="match status" value="1"/>
</dbReference>
<evidence type="ECO:0000313" key="2">
    <source>
        <dbReference type="EMBL" id="ESS72331.1"/>
    </source>
</evidence>
<dbReference type="SUPFAM" id="SSF88723">
    <property type="entry name" value="PIN domain-like"/>
    <property type="match status" value="1"/>
</dbReference>
<evidence type="ECO:0000313" key="3">
    <source>
        <dbReference type="Proteomes" id="UP000017842"/>
    </source>
</evidence>
<dbReference type="InterPro" id="IPR002716">
    <property type="entry name" value="PIN_dom"/>
</dbReference>
<dbReference type="eggNOG" id="COG1569">
    <property type="taxonomic scope" value="Bacteria"/>
</dbReference>
<proteinExistence type="predicted"/>
<feature type="domain" description="PIN" evidence="1">
    <location>
        <begin position="3"/>
        <end position="118"/>
    </location>
</feature>
<gene>
    <name evidence="2" type="ORF">MGMO_61c00420</name>
</gene>
<organism evidence="2 3">
    <name type="scientific">Methyloglobulus morosus KoM1</name>
    <dbReference type="NCBI Taxonomy" id="1116472"/>
    <lineage>
        <taxon>Bacteria</taxon>
        <taxon>Pseudomonadati</taxon>
        <taxon>Pseudomonadota</taxon>
        <taxon>Gammaproteobacteria</taxon>
        <taxon>Methylococcales</taxon>
        <taxon>Methylococcaceae</taxon>
        <taxon>Methyloglobulus</taxon>
    </lineage>
</organism>
<dbReference type="EMBL" id="AYLO01000059">
    <property type="protein sequence ID" value="ESS72331.1"/>
    <property type="molecule type" value="Genomic_DNA"/>
</dbReference>
<dbReference type="PANTHER" id="PTHR34610">
    <property type="entry name" value="SSL7007 PROTEIN"/>
    <property type="match status" value="1"/>
</dbReference>
<protein>
    <recommendedName>
        <fullName evidence="1">PIN domain-containing protein</fullName>
    </recommendedName>
</protein>
<name>V5DYC7_9GAMM</name>
<dbReference type="PANTHER" id="PTHR34610:SF4">
    <property type="entry name" value="SLL8027 PROTEIN"/>
    <property type="match status" value="1"/>
</dbReference>
<accession>V5DYC7</accession>
<dbReference type="Pfam" id="PF13470">
    <property type="entry name" value="PIN_3"/>
    <property type="match status" value="1"/>
</dbReference>
<comment type="caution">
    <text evidence="2">The sequence shown here is derived from an EMBL/GenBank/DDBJ whole genome shotgun (WGS) entry which is preliminary data.</text>
</comment>
<dbReference type="InterPro" id="IPR002850">
    <property type="entry name" value="PIN_toxin-like"/>
</dbReference>
<dbReference type="OrthoDB" id="9802272at2"/>
<sequence length="143" mass="15741">MSHRVVLDTNCVISALIFSQGKMAWLRRGWQSGRFTPLVNKQTVSELLRVLAYPKFKLTKAEQGLLLADFLPYAETVPPQDEPTGLPIARDCADQMFLSLAVTSKAEVLVTGDNDLLVLKNILAVPIITPNEFEGCLKSGRLG</sequence>
<reference evidence="2 3" key="1">
    <citation type="journal article" date="2013" name="Genome Announc.">
        <title>Draft Genome Sequence of the Methanotrophic Gammaproteobacterium Methyloglobulus morosus DSM 22980 Strain KoM1.</title>
        <authorList>
            <person name="Poehlein A."/>
            <person name="Deutzmann J.S."/>
            <person name="Daniel R."/>
            <person name="Simeonova D.D."/>
        </authorList>
    </citation>
    <scope>NUCLEOTIDE SEQUENCE [LARGE SCALE GENOMIC DNA]</scope>
    <source>
        <strain evidence="2 3">KoM1</strain>
    </source>
</reference>
<dbReference type="AlphaFoldDB" id="V5DYC7"/>
<keyword evidence="3" id="KW-1185">Reference proteome</keyword>
<dbReference type="RefSeq" id="WP_023494682.1">
    <property type="nucleotide sequence ID" value="NZ_AYLO01000059.1"/>
</dbReference>